<evidence type="ECO:0000256" key="4">
    <source>
        <dbReference type="SAM" id="MobiDB-lite"/>
    </source>
</evidence>
<feature type="region of interest" description="Disordered" evidence="4">
    <location>
        <begin position="1"/>
        <end position="26"/>
    </location>
</feature>
<dbReference type="InterPro" id="IPR009057">
    <property type="entry name" value="Homeodomain-like_sf"/>
</dbReference>
<evidence type="ECO:0000313" key="7">
    <source>
        <dbReference type="Proteomes" id="UP000183974"/>
    </source>
</evidence>
<dbReference type="GO" id="GO:0003677">
    <property type="term" value="F:DNA binding"/>
    <property type="evidence" value="ECO:0007669"/>
    <property type="project" value="UniProtKB-KW"/>
</dbReference>
<dbReference type="InterPro" id="IPR000281">
    <property type="entry name" value="HTH_RpiR"/>
</dbReference>
<dbReference type="EMBL" id="FRBR01000005">
    <property type="protein sequence ID" value="SHL74390.1"/>
    <property type="molecule type" value="Genomic_DNA"/>
</dbReference>
<dbReference type="AlphaFoldDB" id="A0A1M7D4L4"/>
<dbReference type="SUPFAM" id="SSF46689">
    <property type="entry name" value="Homeodomain-like"/>
    <property type="match status" value="1"/>
</dbReference>
<accession>A0A1M7D4L4</accession>
<dbReference type="RefSeq" id="WP_073034776.1">
    <property type="nucleotide sequence ID" value="NZ_BMLR01000005.1"/>
</dbReference>
<dbReference type="STRING" id="337701.SAMN05444398_105110"/>
<dbReference type="PANTHER" id="PTHR30514">
    <property type="entry name" value="GLUCOKINASE"/>
    <property type="match status" value="1"/>
</dbReference>
<dbReference type="GO" id="GO:0097367">
    <property type="term" value="F:carbohydrate derivative binding"/>
    <property type="evidence" value="ECO:0007669"/>
    <property type="project" value="InterPro"/>
</dbReference>
<dbReference type="Proteomes" id="UP000183974">
    <property type="component" value="Unassembled WGS sequence"/>
</dbReference>
<dbReference type="Gene3D" id="1.10.10.10">
    <property type="entry name" value="Winged helix-like DNA-binding domain superfamily/Winged helix DNA-binding domain"/>
    <property type="match status" value="1"/>
</dbReference>
<keyword evidence="2" id="KW-0238">DNA-binding</keyword>
<dbReference type="InterPro" id="IPR046348">
    <property type="entry name" value="SIS_dom_sf"/>
</dbReference>
<dbReference type="SUPFAM" id="SSF53697">
    <property type="entry name" value="SIS domain"/>
    <property type="match status" value="1"/>
</dbReference>
<evidence type="ECO:0000256" key="1">
    <source>
        <dbReference type="ARBA" id="ARBA00023015"/>
    </source>
</evidence>
<dbReference type="Gene3D" id="3.40.50.10490">
    <property type="entry name" value="Glucose-6-phosphate isomerase like protein, domain 1"/>
    <property type="match status" value="1"/>
</dbReference>
<dbReference type="CDD" id="cd05013">
    <property type="entry name" value="SIS_RpiR"/>
    <property type="match status" value="1"/>
</dbReference>
<keyword evidence="7" id="KW-1185">Reference proteome</keyword>
<dbReference type="InterPro" id="IPR001347">
    <property type="entry name" value="SIS_dom"/>
</dbReference>
<dbReference type="InterPro" id="IPR047640">
    <property type="entry name" value="RpiR-like"/>
</dbReference>
<keyword evidence="1" id="KW-0805">Transcription regulation</keyword>
<dbReference type="OrthoDB" id="3574600at2"/>
<dbReference type="PROSITE" id="PS51071">
    <property type="entry name" value="HTH_RPIR"/>
    <property type="match status" value="1"/>
</dbReference>
<organism evidence="6 7">
    <name type="scientific">Roseovarius pacificus</name>
    <dbReference type="NCBI Taxonomy" id="337701"/>
    <lineage>
        <taxon>Bacteria</taxon>
        <taxon>Pseudomonadati</taxon>
        <taxon>Pseudomonadota</taxon>
        <taxon>Alphaproteobacteria</taxon>
        <taxon>Rhodobacterales</taxon>
        <taxon>Roseobacteraceae</taxon>
        <taxon>Roseovarius</taxon>
    </lineage>
</organism>
<name>A0A1M7D4L4_9RHOB</name>
<evidence type="ECO:0000259" key="5">
    <source>
        <dbReference type="PROSITE" id="PS51071"/>
    </source>
</evidence>
<reference evidence="6 7" key="1">
    <citation type="submission" date="2016-11" db="EMBL/GenBank/DDBJ databases">
        <authorList>
            <person name="Jaros S."/>
            <person name="Januszkiewicz K."/>
            <person name="Wedrychowicz H."/>
        </authorList>
    </citation>
    <scope>NUCLEOTIDE SEQUENCE [LARGE SCALE GENOMIC DNA]</scope>
    <source>
        <strain evidence="6 7">DSM 29589</strain>
    </source>
</reference>
<gene>
    <name evidence="6" type="ORF">SAMN05444398_105110</name>
</gene>
<protein>
    <submittedName>
        <fullName evidence="6">Transcriptional regulator, RpiR family</fullName>
    </submittedName>
</protein>
<evidence type="ECO:0000313" key="6">
    <source>
        <dbReference type="EMBL" id="SHL74390.1"/>
    </source>
</evidence>
<feature type="domain" description="HTH rpiR-type" evidence="5">
    <location>
        <begin position="33"/>
        <end position="109"/>
    </location>
</feature>
<dbReference type="InterPro" id="IPR036388">
    <property type="entry name" value="WH-like_DNA-bd_sf"/>
</dbReference>
<sequence>MTRPRSGPSSKGAGHDPDGALAPPQSVQDLRDLMLQVSRGEAPLSLGPKAQQALADILDLRGDPALLSITALAEKLSVNPSTLTRLARNLGYPGFGAFQQVLLDASMAAPGDFYTRQAQTALAGEDASGMGGVTRLCRENQANIERFLEGCDIGQFRHATEMITTAPRVMVHGIRQFHAFASFLVYGLRMIRSDVHLLDSNGLGVAEGIASMEAEDVLVTASCAPYSLQVAQAAKAAAERGLGIVAVTDRASSPLAAVSQAAVLVPHDTSFLSNSLTTFILAAECLINGCAAASPERAKQALAERDRMIKRLNVEI</sequence>
<dbReference type="GO" id="GO:1901135">
    <property type="term" value="P:carbohydrate derivative metabolic process"/>
    <property type="evidence" value="ECO:0007669"/>
    <property type="project" value="InterPro"/>
</dbReference>
<dbReference type="InterPro" id="IPR035472">
    <property type="entry name" value="RpiR-like_SIS"/>
</dbReference>
<keyword evidence="3" id="KW-0804">Transcription</keyword>
<dbReference type="GO" id="GO:0003700">
    <property type="term" value="F:DNA-binding transcription factor activity"/>
    <property type="evidence" value="ECO:0007669"/>
    <property type="project" value="InterPro"/>
</dbReference>
<evidence type="ECO:0000256" key="2">
    <source>
        <dbReference type="ARBA" id="ARBA00023125"/>
    </source>
</evidence>
<evidence type="ECO:0000256" key="3">
    <source>
        <dbReference type="ARBA" id="ARBA00023163"/>
    </source>
</evidence>
<dbReference type="PANTHER" id="PTHR30514:SF18">
    <property type="entry name" value="RPIR-FAMILY TRANSCRIPTIONAL REGULATOR"/>
    <property type="match status" value="1"/>
</dbReference>
<proteinExistence type="predicted"/>
<dbReference type="Pfam" id="PF01380">
    <property type="entry name" value="SIS"/>
    <property type="match status" value="1"/>
</dbReference>